<dbReference type="InterPro" id="IPR003661">
    <property type="entry name" value="HisK_dim/P_dom"/>
</dbReference>
<dbReference type="InterPro" id="IPR005467">
    <property type="entry name" value="His_kinase_dom"/>
</dbReference>
<dbReference type="SMART" id="SM00448">
    <property type="entry name" value="REC"/>
    <property type="match status" value="1"/>
</dbReference>
<evidence type="ECO:0000259" key="7">
    <source>
        <dbReference type="PROSITE" id="PS50109"/>
    </source>
</evidence>
<dbReference type="PROSITE" id="PS50112">
    <property type="entry name" value="PAS"/>
    <property type="match status" value="1"/>
</dbReference>
<dbReference type="PANTHER" id="PTHR43065:SF49">
    <property type="entry name" value="HISTIDINE KINASE"/>
    <property type="match status" value="1"/>
</dbReference>
<protein>
    <recommendedName>
        <fullName evidence="2">histidine kinase</fullName>
        <ecNumber evidence="2">2.7.13.3</ecNumber>
    </recommendedName>
</protein>
<dbReference type="Pfam" id="PF00072">
    <property type="entry name" value="Response_reg"/>
    <property type="match status" value="1"/>
</dbReference>
<proteinExistence type="predicted"/>
<evidence type="ECO:0000313" key="11">
    <source>
        <dbReference type="Proteomes" id="UP000323142"/>
    </source>
</evidence>
<dbReference type="SUPFAM" id="SSF55785">
    <property type="entry name" value="PYP-like sensor domain (PAS domain)"/>
    <property type="match status" value="1"/>
</dbReference>
<dbReference type="PRINTS" id="PR00344">
    <property type="entry name" value="BCTRLSENSOR"/>
</dbReference>
<keyword evidence="5" id="KW-0175">Coiled coil</keyword>
<dbReference type="PROSITE" id="PS50109">
    <property type="entry name" value="HIS_KIN"/>
    <property type="match status" value="1"/>
</dbReference>
<keyword evidence="6" id="KW-0472">Membrane</keyword>
<keyword evidence="6" id="KW-1133">Transmembrane helix</keyword>
<dbReference type="EMBL" id="VUOA01000034">
    <property type="protein sequence ID" value="KAA2235670.1"/>
    <property type="molecule type" value="Genomic_DNA"/>
</dbReference>
<dbReference type="Pfam" id="PF02518">
    <property type="entry name" value="HATPase_c"/>
    <property type="match status" value="1"/>
</dbReference>
<dbReference type="CDD" id="cd16919">
    <property type="entry name" value="HATPase_CckA-like"/>
    <property type="match status" value="1"/>
</dbReference>
<evidence type="ECO:0000259" key="8">
    <source>
        <dbReference type="PROSITE" id="PS50110"/>
    </source>
</evidence>
<dbReference type="Pfam" id="PF00512">
    <property type="entry name" value="HisKA"/>
    <property type="match status" value="1"/>
</dbReference>
<evidence type="ECO:0000256" key="3">
    <source>
        <dbReference type="ARBA" id="ARBA00022553"/>
    </source>
</evidence>
<evidence type="ECO:0000256" key="2">
    <source>
        <dbReference type="ARBA" id="ARBA00012438"/>
    </source>
</evidence>
<accession>A0A5B2VB51</accession>
<dbReference type="Pfam" id="PF13426">
    <property type="entry name" value="PAS_9"/>
    <property type="match status" value="1"/>
</dbReference>
<dbReference type="InterPro" id="IPR011006">
    <property type="entry name" value="CheY-like_superfamily"/>
</dbReference>
<dbReference type="InterPro" id="IPR004358">
    <property type="entry name" value="Sig_transdc_His_kin-like_C"/>
</dbReference>
<dbReference type="PANTHER" id="PTHR43065">
    <property type="entry name" value="SENSOR HISTIDINE KINASE"/>
    <property type="match status" value="1"/>
</dbReference>
<dbReference type="GO" id="GO:0000155">
    <property type="term" value="F:phosphorelay sensor kinase activity"/>
    <property type="evidence" value="ECO:0007669"/>
    <property type="project" value="InterPro"/>
</dbReference>
<dbReference type="InterPro" id="IPR001789">
    <property type="entry name" value="Sig_transdc_resp-reg_receiver"/>
</dbReference>
<dbReference type="Gene3D" id="1.10.287.130">
    <property type="match status" value="1"/>
</dbReference>
<feature type="coiled-coil region" evidence="5">
    <location>
        <begin position="190"/>
        <end position="217"/>
    </location>
</feature>
<dbReference type="InterPro" id="IPR000014">
    <property type="entry name" value="PAS"/>
</dbReference>
<evidence type="ECO:0000313" key="10">
    <source>
        <dbReference type="EMBL" id="KAA2235670.1"/>
    </source>
</evidence>
<dbReference type="InterPro" id="IPR036890">
    <property type="entry name" value="HATPase_C_sf"/>
</dbReference>
<comment type="catalytic activity">
    <reaction evidence="1">
        <text>ATP + protein L-histidine = ADP + protein N-phospho-L-histidine.</text>
        <dbReference type="EC" id="2.7.13.3"/>
    </reaction>
</comment>
<reference evidence="10 11" key="1">
    <citation type="submission" date="2019-09" db="EMBL/GenBank/DDBJ databases">
        <title>Salinarimonas rosea gen. nov., sp. nov., a new member of the a-2 subgroup of the Proteobacteria.</title>
        <authorList>
            <person name="Liu J."/>
        </authorList>
    </citation>
    <scope>NUCLEOTIDE SEQUENCE [LARGE SCALE GENOMIC DNA]</scope>
    <source>
        <strain evidence="10 11">BN140002</strain>
    </source>
</reference>
<dbReference type="EC" id="2.7.13.3" evidence="2"/>
<comment type="caution">
    <text evidence="10">The sequence shown here is derived from an EMBL/GenBank/DDBJ whole genome shotgun (WGS) entry which is preliminary data.</text>
</comment>
<dbReference type="Gene3D" id="3.30.565.10">
    <property type="entry name" value="Histidine kinase-like ATPase, C-terminal domain"/>
    <property type="match status" value="1"/>
</dbReference>
<dbReference type="CDD" id="cd00130">
    <property type="entry name" value="PAS"/>
    <property type="match status" value="1"/>
</dbReference>
<reference evidence="10 11" key="2">
    <citation type="submission" date="2019-09" db="EMBL/GenBank/DDBJ databases">
        <authorList>
            <person name="Jin C."/>
        </authorList>
    </citation>
    <scope>NUCLEOTIDE SEQUENCE [LARGE SCALE GENOMIC DNA]</scope>
    <source>
        <strain evidence="10 11">BN140002</strain>
    </source>
</reference>
<name>A0A5B2VB51_9HYPH</name>
<feature type="coiled-coil region" evidence="5">
    <location>
        <begin position="52"/>
        <end position="83"/>
    </location>
</feature>
<dbReference type="OrthoDB" id="9796100at2"/>
<dbReference type="NCBIfam" id="TIGR00229">
    <property type="entry name" value="sensory_box"/>
    <property type="match status" value="1"/>
</dbReference>
<evidence type="ECO:0000256" key="4">
    <source>
        <dbReference type="PROSITE-ProRule" id="PRU00169"/>
    </source>
</evidence>
<dbReference type="InterPro" id="IPR035965">
    <property type="entry name" value="PAS-like_dom_sf"/>
</dbReference>
<evidence type="ECO:0000256" key="1">
    <source>
        <dbReference type="ARBA" id="ARBA00000085"/>
    </source>
</evidence>
<evidence type="ECO:0000259" key="9">
    <source>
        <dbReference type="PROSITE" id="PS50112"/>
    </source>
</evidence>
<evidence type="ECO:0000256" key="6">
    <source>
        <dbReference type="SAM" id="Phobius"/>
    </source>
</evidence>
<dbReference type="PROSITE" id="PS50110">
    <property type="entry name" value="RESPONSE_REGULATORY"/>
    <property type="match status" value="1"/>
</dbReference>
<dbReference type="Gene3D" id="3.40.50.2300">
    <property type="match status" value="1"/>
</dbReference>
<dbReference type="InterPro" id="IPR003594">
    <property type="entry name" value="HATPase_dom"/>
</dbReference>
<feature type="domain" description="Histidine kinase" evidence="7">
    <location>
        <begin position="258"/>
        <end position="482"/>
    </location>
</feature>
<feature type="domain" description="Response regulatory" evidence="8">
    <location>
        <begin position="505"/>
        <end position="620"/>
    </location>
</feature>
<dbReference type="SMART" id="SM00387">
    <property type="entry name" value="HATPase_c"/>
    <property type="match status" value="1"/>
</dbReference>
<organism evidence="10 11">
    <name type="scientific">Salinarimonas soli</name>
    <dbReference type="NCBI Taxonomy" id="1638099"/>
    <lineage>
        <taxon>Bacteria</taxon>
        <taxon>Pseudomonadati</taxon>
        <taxon>Pseudomonadota</taxon>
        <taxon>Alphaproteobacteria</taxon>
        <taxon>Hyphomicrobiales</taxon>
        <taxon>Salinarimonadaceae</taxon>
        <taxon>Salinarimonas</taxon>
    </lineage>
</organism>
<dbReference type="SMART" id="SM00091">
    <property type="entry name" value="PAS"/>
    <property type="match status" value="1"/>
</dbReference>
<feature type="modified residue" description="4-aspartylphosphate" evidence="4">
    <location>
        <position position="555"/>
    </location>
</feature>
<keyword evidence="3 4" id="KW-0597">Phosphoprotein</keyword>
<dbReference type="AlphaFoldDB" id="A0A5B2VB51"/>
<dbReference type="Gene3D" id="3.30.450.20">
    <property type="entry name" value="PAS domain"/>
    <property type="match status" value="1"/>
</dbReference>
<evidence type="ECO:0000256" key="5">
    <source>
        <dbReference type="SAM" id="Coils"/>
    </source>
</evidence>
<gene>
    <name evidence="10" type="ORF">F0L46_18585</name>
</gene>
<feature type="domain" description="PAS" evidence="9">
    <location>
        <begin position="80"/>
        <end position="153"/>
    </location>
</feature>
<dbReference type="SUPFAM" id="SSF47384">
    <property type="entry name" value="Homodimeric domain of signal transducing histidine kinase"/>
    <property type="match status" value="1"/>
</dbReference>
<keyword evidence="6" id="KW-0812">Transmembrane</keyword>
<dbReference type="SUPFAM" id="SSF55874">
    <property type="entry name" value="ATPase domain of HSP90 chaperone/DNA topoisomerase II/histidine kinase"/>
    <property type="match status" value="1"/>
</dbReference>
<dbReference type="InterPro" id="IPR036097">
    <property type="entry name" value="HisK_dim/P_sf"/>
</dbReference>
<dbReference type="SUPFAM" id="SSF52172">
    <property type="entry name" value="CheY-like"/>
    <property type="match status" value="1"/>
</dbReference>
<sequence length="625" mass="68174">MAAAEDSLLQERSRDAVAYSWALLAAIAAAGLLIVAFTAAWVRGARRAGRALATANESIAHANERLERTVEERTRALRESTERLTLILDSAVDYAFITMDVGGRITSWSPGAQSIFGWTAEEAVGQPGSLIFTDEDKRDGAPEREVGQALTHGRAPDERWHRRKDGSRLFASGELMRMGGAEHGVTLLKIARDRTQARRQEEELREFTAALEQRVAERTRELSDSNRALVAEMKSRESAETQVRQLQKMEAVGQLTGGIAHDFNNMLAIVIGSLNLVQRRLAKGDTDILKYVDGAIEGATRAATLTSRLLAFSRRQPLAPEPVDANRLVTGMSEILRRTIGEEIRLETVLAGGLWRSHADPSQLENAILNLAVNARDAMPDGGKLTIESANCHLDDAYVSQNEGAVPGQYVMLAVSDTGTGMTPEVRDKAFEPFFTTKDVGRGTGLGLSQVYGFVRQSGGHVKIYSEPGQGTTVKLYIPRFIGIEEKLAVAPVKQATPAGNPREIILVVEDEDRVRQFAVEALRELGYTTLHADGAAPALRVLDGHPDVTMLLTDIVMPDVNGRRLAEEALKRRPNLKVVYMTGFTRNAVVHNGVLDPGVNFLQKPFTLDQLASKVRGVLGAPPV</sequence>
<dbReference type="Proteomes" id="UP000323142">
    <property type="component" value="Unassembled WGS sequence"/>
</dbReference>
<feature type="transmembrane region" description="Helical" evidence="6">
    <location>
        <begin position="18"/>
        <end position="42"/>
    </location>
</feature>
<dbReference type="SMART" id="SM00388">
    <property type="entry name" value="HisKA"/>
    <property type="match status" value="1"/>
</dbReference>
<keyword evidence="11" id="KW-1185">Reference proteome</keyword>